<comment type="caution">
    <text evidence="6">The sequence shown here is derived from an EMBL/GenBank/DDBJ whole genome shotgun (WGS) entry which is preliminary data.</text>
</comment>
<dbReference type="OrthoDB" id="337830at2"/>
<dbReference type="Pfam" id="PF01593">
    <property type="entry name" value="Amino_oxidase"/>
    <property type="match status" value="1"/>
</dbReference>
<dbReference type="PANTHER" id="PTHR43563">
    <property type="entry name" value="AMINE OXIDASE"/>
    <property type="match status" value="1"/>
</dbReference>
<evidence type="ECO:0000259" key="5">
    <source>
        <dbReference type="Pfam" id="PF01593"/>
    </source>
</evidence>
<dbReference type="Gene3D" id="3.50.50.60">
    <property type="entry name" value="FAD/NAD(P)-binding domain"/>
    <property type="match status" value="1"/>
</dbReference>
<feature type="domain" description="Amine oxidase" evidence="5">
    <location>
        <begin position="13"/>
        <end position="446"/>
    </location>
</feature>
<dbReference type="SUPFAM" id="SSF51905">
    <property type="entry name" value="FAD/NAD(P)-binding domain"/>
    <property type="match status" value="1"/>
</dbReference>
<protein>
    <submittedName>
        <fullName evidence="6">Putrescine oxidase</fullName>
        <ecNumber evidence="6">1.4.3.10</ecNumber>
    </submittedName>
</protein>
<evidence type="ECO:0000256" key="4">
    <source>
        <dbReference type="PIRSR" id="PIRSR601613-1"/>
    </source>
</evidence>
<dbReference type="Proteomes" id="UP000036176">
    <property type="component" value="Unassembled WGS sequence"/>
</dbReference>
<sequence>MEDADYIVVGAGFAGLTAALRLTQAGHSVLVMEARDRPGGRTFTETRADGSYIDHGGTWIGPGQDRIHALMAELGVRSYKQYVDGEALMLVDGKNYRYGGTIPWSMRPWVSGNLAAAFLELRRMCASIPVEAPWDAARADRWDATTLAQWLERHVPVRQARGLLEMALAGCYTSAATELSLLFVAYQLASAGGPDFVLGVEGAAEDARPVGGMGAIYRGMADCLADGLCLRVPARSISQDRAGVTVRCDGREVRGRRVVVSVPIAIAGQIIYEPALPVDRTFLHQRMPSGAVLKCHALYGEPFWRADGLTGQSAAPGTAAAVTIDAGMHAGGPGVLAIVNEGPTARRLSAMTPADRATAITEALVHRFGPKAAVPVEFTQQDWTVERYSGGGMISHAPPGVLTEFGHALRPACGRIHWAGTETSAVMYGFVDGAVRSGERAAREVLAADAAA</sequence>
<dbReference type="Gene3D" id="3.90.660.10">
    <property type="match status" value="1"/>
</dbReference>
<dbReference type="Gene3D" id="1.10.405.10">
    <property type="entry name" value="Guanine Nucleotide Dissociation Inhibitor, domain 1"/>
    <property type="match status" value="1"/>
</dbReference>
<keyword evidence="7" id="KW-1185">Reference proteome</keyword>
<dbReference type="InterPro" id="IPR001613">
    <property type="entry name" value="Flavin_amine_oxidase"/>
</dbReference>
<dbReference type="EC" id="1.4.3.10" evidence="6"/>
<dbReference type="SUPFAM" id="SSF54373">
    <property type="entry name" value="FAD-linked reductases, C-terminal domain"/>
    <property type="match status" value="1"/>
</dbReference>
<dbReference type="PATRIC" id="fig|1800.3.peg.3917"/>
<feature type="binding site" evidence="4">
    <location>
        <begin position="33"/>
        <end position="34"/>
    </location>
    <ligand>
        <name>FAD</name>
        <dbReference type="ChEBI" id="CHEBI:57692"/>
    </ligand>
</feature>
<organism evidence="6 7">
    <name type="scientific">Mycolicibacterium chubuense</name>
    <name type="common">Mycobacterium chubuense</name>
    <dbReference type="NCBI Taxonomy" id="1800"/>
    <lineage>
        <taxon>Bacteria</taxon>
        <taxon>Bacillati</taxon>
        <taxon>Actinomycetota</taxon>
        <taxon>Actinomycetes</taxon>
        <taxon>Mycobacteriales</taxon>
        <taxon>Mycobacteriaceae</taxon>
        <taxon>Mycolicibacterium</taxon>
    </lineage>
</organism>
<keyword evidence="3 6" id="KW-0560">Oxidoreductase</keyword>
<feature type="binding site" evidence="4">
    <location>
        <position position="422"/>
    </location>
    <ligand>
        <name>FAD</name>
        <dbReference type="ChEBI" id="CHEBI:57692"/>
    </ligand>
</feature>
<comment type="similarity">
    <text evidence="2">Belongs to the flavin monoamine oxidase family.</text>
</comment>
<evidence type="ECO:0000256" key="3">
    <source>
        <dbReference type="ARBA" id="ARBA00023002"/>
    </source>
</evidence>
<dbReference type="EMBL" id="JYNX01000058">
    <property type="protein sequence ID" value="KMO73836.1"/>
    <property type="molecule type" value="Genomic_DNA"/>
</dbReference>
<proteinExistence type="inferred from homology"/>
<dbReference type="InterPro" id="IPR036188">
    <property type="entry name" value="FAD/NAD-bd_sf"/>
</dbReference>
<dbReference type="InterPro" id="IPR050703">
    <property type="entry name" value="Flavin_MAO"/>
</dbReference>
<dbReference type="PANTHER" id="PTHR43563:SF1">
    <property type="entry name" value="AMINE OXIDASE [FLAVIN-CONTAINING] B"/>
    <property type="match status" value="1"/>
</dbReference>
<comment type="cofactor">
    <cofactor evidence="1">
        <name>FAD</name>
        <dbReference type="ChEBI" id="CHEBI:57692"/>
    </cofactor>
</comment>
<dbReference type="GO" id="GO:0050232">
    <property type="term" value="F:putrescine oxidase activity"/>
    <property type="evidence" value="ECO:0007669"/>
    <property type="project" value="UniProtKB-EC"/>
</dbReference>
<accession>A0A0J6YM50</accession>
<gene>
    <name evidence="6" type="primary">puo_3</name>
    <name evidence="6" type="ORF">MCHUDSM44219_03888</name>
</gene>
<dbReference type="RefSeq" id="WP_048419824.1">
    <property type="nucleotide sequence ID" value="NZ_JYNX01000058.1"/>
</dbReference>
<dbReference type="InterPro" id="IPR002937">
    <property type="entry name" value="Amino_oxidase"/>
</dbReference>
<evidence type="ECO:0000313" key="6">
    <source>
        <dbReference type="EMBL" id="KMO73836.1"/>
    </source>
</evidence>
<dbReference type="AlphaFoldDB" id="A0A0J6YM50"/>
<evidence type="ECO:0000313" key="7">
    <source>
        <dbReference type="Proteomes" id="UP000036176"/>
    </source>
</evidence>
<evidence type="ECO:0000256" key="1">
    <source>
        <dbReference type="ARBA" id="ARBA00001974"/>
    </source>
</evidence>
<name>A0A0J6YM50_MYCCU</name>
<evidence type="ECO:0000256" key="2">
    <source>
        <dbReference type="ARBA" id="ARBA00005995"/>
    </source>
</evidence>
<dbReference type="PRINTS" id="PR00757">
    <property type="entry name" value="AMINEOXDASEF"/>
</dbReference>
<reference evidence="6 7" key="1">
    <citation type="journal article" date="2015" name="Genome Biol. Evol.">
        <title>Characterization of Three Mycobacterium spp. with Potential Use in Bioremediation by Genome Sequencing and Comparative Genomics.</title>
        <authorList>
            <person name="Das S."/>
            <person name="Pettersson B.M."/>
            <person name="Behra P.R."/>
            <person name="Ramesh M."/>
            <person name="Dasgupta S."/>
            <person name="Bhattacharya A."/>
            <person name="Kirsebom L.A."/>
        </authorList>
    </citation>
    <scope>NUCLEOTIDE SEQUENCE [LARGE SCALE GENOMIC DNA]</scope>
    <source>
        <strain evidence="6 7">DSM 44219</strain>
    </source>
</reference>